<dbReference type="PANTHER" id="PTHR43540:SF9">
    <property type="entry name" value="FAMILY HYDROLASE, PUTATIVE (AFU_ORTHOLOGUE AFUA_2G08700)-RELATED"/>
    <property type="match status" value="1"/>
</dbReference>
<dbReference type="Pfam" id="PF00857">
    <property type="entry name" value="Isochorismatase"/>
    <property type="match status" value="1"/>
</dbReference>
<proteinExistence type="inferred from homology"/>
<dbReference type="GO" id="GO:0016787">
    <property type="term" value="F:hydrolase activity"/>
    <property type="evidence" value="ECO:0007669"/>
    <property type="project" value="UniProtKB-KW"/>
</dbReference>
<dbReference type="AlphaFoldDB" id="A0A8H7TDG9"/>
<evidence type="ECO:0000313" key="4">
    <source>
        <dbReference type="EMBL" id="KAG4419554.1"/>
    </source>
</evidence>
<organism evidence="4 5">
    <name type="scientific">Cadophora malorum</name>
    <dbReference type="NCBI Taxonomy" id="108018"/>
    <lineage>
        <taxon>Eukaryota</taxon>
        <taxon>Fungi</taxon>
        <taxon>Dikarya</taxon>
        <taxon>Ascomycota</taxon>
        <taxon>Pezizomycotina</taxon>
        <taxon>Leotiomycetes</taxon>
        <taxon>Helotiales</taxon>
        <taxon>Ploettnerulaceae</taxon>
        <taxon>Cadophora</taxon>
    </lineage>
</organism>
<comment type="caution">
    <text evidence="4">The sequence shown here is derived from an EMBL/GenBank/DDBJ whole genome shotgun (WGS) entry which is preliminary data.</text>
</comment>
<dbReference type="PANTHER" id="PTHR43540">
    <property type="entry name" value="PEROXYUREIDOACRYLATE/UREIDOACRYLATE AMIDOHYDROLASE-RELATED"/>
    <property type="match status" value="1"/>
</dbReference>
<protein>
    <recommendedName>
        <fullName evidence="3">Isochorismatase-like domain-containing protein</fullName>
    </recommendedName>
</protein>
<comment type="similarity">
    <text evidence="1">Belongs to the isochorismatase family.</text>
</comment>
<dbReference type="InterPro" id="IPR036380">
    <property type="entry name" value="Isochorismatase-like_sf"/>
</dbReference>
<evidence type="ECO:0000313" key="5">
    <source>
        <dbReference type="Proteomes" id="UP000664132"/>
    </source>
</evidence>
<sequence length="210" mass="23089">MSNEPLILGPPTNKWTYDHPTKTWDLSNSSKSKVTFPTTEGLPDTFVTIDPEKSALVVVDMQNFFLDASCMAHPNGLKAVEPTAKIVEWCRKVGIQVIWLNWGLTDTDMSTMPPSVLRGFARNLIIPPAPDKPASYTGLGSLLSPPSKGHTLFASSWNAAIYPPLAAHVSSDDIHVPKNRMSGLWNEEQPLYRMLVKKGVMCAWDAGGRV</sequence>
<dbReference type="Gene3D" id="3.40.50.850">
    <property type="entry name" value="Isochorismatase-like"/>
    <property type="match status" value="1"/>
</dbReference>
<dbReference type="Proteomes" id="UP000664132">
    <property type="component" value="Unassembled WGS sequence"/>
</dbReference>
<dbReference type="InterPro" id="IPR050272">
    <property type="entry name" value="Isochorismatase-like_hydrls"/>
</dbReference>
<evidence type="ECO:0000256" key="1">
    <source>
        <dbReference type="ARBA" id="ARBA00006336"/>
    </source>
</evidence>
<evidence type="ECO:0000259" key="3">
    <source>
        <dbReference type="Pfam" id="PF00857"/>
    </source>
</evidence>
<keyword evidence="5" id="KW-1185">Reference proteome</keyword>
<dbReference type="OrthoDB" id="167809at2759"/>
<name>A0A8H7TDG9_9HELO</name>
<evidence type="ECO:0000256" key="2">
    <source>
        <dbReference type="ARBA" id="ARBA00022801"/>
    </source>
</evidence>
<feature type="domain" description="Isochorismatase-like" evidence="3">
    <location>
        <begin position="54"/>
        <end position="188"/>
    </location>
</feature>
<dbReference type="InterPro" id="IPR000868">
    <property type="entry name" value="Isochorismatase-like_dom"/>
</dbReference>
<keyword evidence="2" id="KW-0378">Hydrolase</keyword>
<accession>A0A8H7TDG9</accession>
<dbReference type="EMBL" id="JAFJYH010000103">
    <property type="protein sequence ID" value="KAG4419554.1"/>
    <property type="molecule type" value="Genomic_DNA"/>
</dbReference>
<dbReference type="SUPFAM" id="SSF52499">
    <property type="entry name" value="Isochorismatase-like hydrolases"/>
    <property type="match status" value="1"/>
</dbReference>
<reference evidence="4" key="1">
    <citation type="submission" date="2021-02" db="EMBL/GenBank/DDBJ databases">
        <title>Genome sequence Cadophora malorum strain M34.</title>
        <authorList>
            <person name="Stefanovic E."/>
            <person name="Vu D."/>
            <person name="Scully C."/>
            <person name="Dijksterhuis J."/>
            <person name="Roader J."/>
            <person name="Houbraken J."/>
        </authorList>
    </citation>
    <scope>NUCLEOTIDE SEQUENCE</scope>
    <source>
        <strain evidence="4">M34</strain>
    </source>
</reference>
<gene>
    <name evidence="4" type="ORF">IFR04_007348</name>
</gene>